<evidence type="ECO:0000313" key="1">
    <source>
        <dbReference type="EMBL" id="KKL20806.1"/>
    </source>
</evidence>
<protein>
    <submittedName>
        <fullName evidence="1">Uncharacterized protein</fullName>
    </submittedName>
</protein>
<dbReference type="EMBL" id="LAZR01037954">
    <property type="protein sequence ID" value="KKL20806.1"/>
    <property type="molecule type" value="Genomic_DNA"/>
</dbReference>
<organism evidence="1">
    <name type="scientific">marine sediment metagenome</name>
    <dbReference type="NCBI Taxonomy" id="412755"/>
    <lineage>
        <taxon>unclassified sequences</taxon>
        <taxon>metagenomes</taxon>
        <taxon>ecological metagenomes</taxon>
    </lineage>
</organism>
<dbReference type="AlphaFoldDB" id="A0A0F9DT16"/>
<accession>A0A0F9DT16</accession>
<gene>
    <name evidence="1" type="ORF">LCGC14_2451770</name>
</gene>
<proteinExistence type="predicted"/>
<sequence>MKWPETECCHEWGEPFFGSDSGPPEPIIIRGKRCKKCGGLLIDKEFSEGRSDD</sequence>
<comment type="caution">
    <text evidence="1">The sequence shown here is derived from an EMBL/GenBank/DDBJ whole genome shotgun (WGS) entry which is preliminary data.</text>
</comment>
<name>A0A0F9DT16_9ZZZZ</name>
<reference evidence="1" key="1">
    <citation type="journal article" date="2015" name="Nature">
        <title>Complex archaea that bridge the gap between prokaryotes and eukaryotes.</title>
        <authorList>
            <person name="Spang A."/>
            <person name="Saw J.H."/>
            <person name="Jorgensen S.L."/>
            <person name="Zaremba-Niedzwiedzka K."/>
            <person name="Martijn J."/>
            <person name="Lind A.E."/>
            <person name="van Eijk R."/>
            <person name="Schleper C."/>
            <person name="Guy L."/>
            <person name="Ettema T.J."/>
        </authorList>
    </citation>
    <scope>NUCLEOTIDE SEQUENCE</scope>
</reference>